<evidence type="ECO:0000313" key="6">
    <source>
        <dbReference type="Proteomes" id="UP000325372"/>
    </source>
</evidence>
<dbReference type="CDD" id="cd00254">
    <property type="entry name" value="LT-like"/>
    <property type="match status" value="1"/>
</dbReference>
<feature type="signal peptide" evidence="2">
    <location>
        <begin position="1"/>
        <end position="25"/>
    </location>
</feature>
<comment type="similarity">
    <text evidence="1">Belongs to the transglycosylase Slt family.</text>
</comment>
<dbReference type="Pfam" id="PF01464">
    <property type="entry name" value="SLT"/>
    <property type="match status" value="1"/>
</dbReference>
<reference evidence="5 6" key="1">
    <citation type="submission" date="2019-09" db="EMBL/GenBank/DDBJ databases">
        <title>Wenzhouxiangella sp. Genome sequencing and assembly.</title>
        <authorList>
            <person name="Zhang R."/>
        </authorList>
    </citation>
    <scope>NUCLEOTIDE SEQUENCE [LARGE SCALE GENOMIC DNA]</scope>
    <source>
        <strain evidence="5 6">W260</strain>
    </source>
</reference>
<feature type="domain" description="DUF4124" evidence="4">
    <location>
        <begin position="17"/>
        <end position="52"/>
    </location>
</feature>
<dbReference type="PANTHER" id="PTHR37423">
    <property type="entry name" value="SOLUBLE LYTIC MUREIN TRANSGLYCOSYLASE-RELATED"/>
    <property type="match status" value="1"/>
</dbReference>
<proteinExistence type="inferred from homology"/>
<dbReference type="PANTHER" id="PTHR37423:SF2">
    <property type="entry name" value="MEMBRANE-BOUND LYTIC MUREIN TRANSGLYCOSYLASE C"/>
    <property type="match status" value="1"/>
</dbReference>
<dbReference type="Gene3D" id="1.10.530.10">
    <property type="match status" value="1"/>
</dbReference>
<dbReference type="EMBL" id="VYXP01000002">
    <property type="protein sequence ID" value="KAA9133172.1"/>
    <property type="molecule type" value="Genomic_DNA"/>
</dbReference>
<comment type="caution">
    <text evidence="5">The sequence shown here is derived from an EMBL/GenBank/DDBJ whole genome shotgun (WGS) entry which is preliminary data.</text>
</comment>
<dbReference type="InterPro" id="IPR023346">
    <property type="entry name" value="Lysozyme-like_dom_sf"/>
</dbReference>
<gene>
    <name evidence="5" type="ORF">F3N42_02085</name>
</gene>
<keyword evidence="6" id="KW-1185">Reference proteome</keyword>
<feature type="domain" description="Transglycosylase SLT" evidence="3">
    <location>
        <begin position="84"/>
        <end position="181"/>
    </location>
</feature>
<evidence type="ECO:0000256" key="2">
    <source>
        <dbReference type="SAM" id="SignalP"/>
    </source>
</evidence>
<evidence type="ECO:0000313" key="5">
    <source>
        <dbReference type="EMBL" id="KAA9133172.1"/>
    </source>
</evidence>
<sequence>MTQGKRTIRMLAMMAGLLLASTAGAQIYKYTDANGIVHYTNTKPPTDQAYATFRFPCYASDPKCSRKVNWENVPLMTSLFRQEISDAATRFAVEEPLIRAIIHAESAYRVDAKSPKGAQGLMQLMPATQAELSVADPYDPAGNIAGGTQYLSRMLEQFGGDIDLATAAYNAGPGAVQRHGGIPPYDETREYVRRIKILYRRYRSAGA</sequence>
<dbReference type="SUPFAM" id="SSF53955">
    <property type="entry name" value="Lysozyme-like"/>
    <property type="match status" value="1"/>
</dbReference>
<organism evidence="5 6">
    <name type="scientific">Marinihelvus fidelis</name>
    <dbReference type="NCBI Taxonomy" id="2613842"/>
    <lineage>
        <taxon>Bacteria</taxon>
        <taxon>Pseudomonadati</taxon>
        <taxon>Pseudomonadota</taxon>
        <taxon>Gammaproteobacteria</taxon>
        <taxon>Chromatiales</taxon>
        <taxon>Wenzhouxiangellaceae</taxon>
        <taxon>Marinihelvus</taxon>
    </lineage>
</organism>
<name>A0A5N0TDR2_9GAMM</name>
<dbReference type="Proteomes" id="UP000325372">
    <property type="component" value="Unassembled WGS sequence"/>
</dbReference>
<dbReference type="InterPro" id="IPR008258">
    <property type="entry name" value="Transglycosylase_SLT_dom_1"/>
</dbReference>
<dbReference type="InterPro" id="IPR025392">
    <property type="entry name" value="DUF4124"/>
</dbReference>
<keyword evidence="2" id="KW-0732">Signal</keyword>
<evidence type="ECO:0000259" key="4">
    <source>
        <dbReference type="Pfam" id="PF13511"/>
    </source>
</evidence>
<evidence type="ECO:0000259" key="3">
    <source>
        <dbReference type="Pfam" id="PF01464"/>
    </source>
</evidence>
<evidence type="ECO:0000256" key="1">
    <source>
        <dbReference type="ARBA" id="ARBA00007734"/>
    </source>
</evidence>
<feature type="chain" id="PRO_5024324665" evidence="2">
    <location>
        <begin position="26"/>
        <end position="207"/>
    </location>
</feature>
<dbReference type="Pfam" id="PF13511">
    <property type="entry name" value="DUF4124"/>
    <property type="match status" value="1"/>
</dbReference>
<protein>
    <submittedName>
        <fullName evidence="5">Lytic transglycosylase domain-containing protein</fullName>
    </submittedName>
</protein>
<accession>A0A5N0TDR2</accession>
<dbReference type="AlphaFoldDB" id="A0A5N0TDR2"/>